<name>A0A7W6P4D8_9SPHI</name>
<dbReference type="AlphaFoldDB" id="A0A7W6P4D8"/>
<dbReference type="EMBL" id="BMHZ01000001">
    <property type="protein sequence ID" value="GGG99253.1"/>
    <property type="molecule type" value="Genomic_DNA"/>
</dbReference>
<dbReference type="SUPFAM" id="SSF53474">
    <property type="entry name" value="alpha/beta-Hydrolases"/>
    <property type="match status" value="1"/>
</dbReference>
<dbReference type="Gene3D" id="3.40.50.1820">
    <property type="entry name" value="alpha/beta hydrolase"/>
    <property type="match status" value="1"/>
</dbReference>
<reference evidence="6" key="2">
    <citation type="journal article" date="2019" name="Int. J. Syst. Evol. Microbiol.">
        <title>The Global Catalogue of Microorganisms (GCM) 10K type strain sequencing project: providing services to taxonomists for standard genome sequencing and annotation.</title>
        <authorList>
            <consortium name="The Broad Institute Genomics Platform"/>
            <consortium name="The Broad Institute Genome Sequencing Center for Infectious Disease"/>
            <person name="Wu L."/>
            <person name="Ma J."/>
        </authorList>
    </citation>
    <scope>NUCLEOTIDE SEQUENCE [LARGE SCALE GENOMIC DNA]</scope>
    <source>
        <strain evidence="6">CGMCC 1.15287</strain>
    </source>
</reference>
<feature type="chain" id="PRO_5031177296" description="Xaa-Pro dipeptidyl-peptidase-like domain-containing protein" evidence="1">
    <location>
        <begin position="19"/>
        <end position="361"/>
    </location>
</feature>
<evidence type="ECO:0000259" key="2">
    <source>
        <dbReference type="Pfam" id="PF02129"/>
    </source>
</evidence>
<reference evidence="3" key="4">
    <citation type="submission" date="2024-05" db="EMBL/GenBank/DDBJ databases">
        <authorList>
            <person name="Sun Q."/>
            <person name="Zhou Y."/>
        </authorList>
    </citation>
    <scope>NUCLEOTIDE SEQUENCE</scope>
    <source>
        <strain evidence="3">CGMCC 1.15287</strain>
    </source>
</reference>
<dbReference type="PANTHER" id="PTHR43265:SF1">
    <property type="entry name" value="ESTERASE ESTD"/>
    <property type="match status" value="1"/>
</dbReference>
<accession>A0A7W6P4D8</accession>
<dbReference type="InterPro" id="IPR053145">
    <property type="entry name" value="AB_hydrolase_Est10"/>
</dbReference>
<keyword evidence="6" id="KW-1185">Reference proteome</keyword>
<evidence type="ECO:0000313" key="5">
    <source>
        <dbReference type="Proteomes" id="UP000532273"/>
    </source>
</evidence>
<dbReference type="InterPro" id="IPR000383">
    <property type="entry name" value="Xaa-Pro-like_dom"/>
</dbReference>
<dbReference type="PROSITE" id="PS51257">
    <property type="entry name" value="PROKAR_LIPOPROTEIN"/>
    <property type="match status" value="1"/>
</dbReference>
<evidence type="ECO:0000256" key="1">
    <source>
        <dbReference type="SAM" id="SignalP"/>
    </source>
</evidence>
<protein>
    <recommendedName>
        <fullName evidence="2">Xaa-Pro dipeptidyl-peptidase-like domain-containing protein</fullName>
    </recommendedName>
</protein>
<dbReference type="EMBL" id="JACIEF010000002">
    <property type="protein sequence ID" value="MBB4107449.1"/>
    <property type="molecule type" value="Genomic_DNA"/>
</dbReference>
<organism evidence="4 5">
    <name type="scientific">Pedobacter zeae</name>
    <dbReference type="NCBI Taxonomy" id="1737356"/>
    <lineage>
        <taxon>Bacteria</taxon>
        <taxon>Pseudomonadati</taxon>
        <taxon>Bacteroidota</taxon>
        <taxon>Sphingobacteriia</taxon>
        <taxon>Sphingobacteriales</taxon>
        <taxon>Sphingobacteriaceae</taxon>
        <taxon>Pedobacter</taxon>
    </lineage>
</organism>
<dbReference type="PANTHER" id="PTHR43265">
    <property type="entry name" value="ESTERASE ESTD"/>
    <property type="match status" value="1"/>
</dbReference>
<reference evidence="4 5" key="3">
    <citation type="submission" date="2020-08" db="EMBL/GenBank/DDBJ databases">
        <title>Genomic Encyclopedia of Type Strains, Phase IV (KMG-IV): sequencing the most valuable type-strain genomes for metagenomic binning, comparative biology and taxonomic classification.</title>
        <authorList>
            <person name="Goeker M."/>
        </authorList>
    </citation>
    <scope>NUCLEOTIDE SEQUENCE [LARGE SCALE GENOMIC DNA]</scope>
    <source>
        <strain evidence="4 5">DSM 100774</strain>
    </source>
</reference>
<feature type="domain" description="Xaa-Pro dipeptidyl-peptidase-like" evidence="2">
    <location>
        <begin position="48"/>
        <end position="309"/>
    </location>
</feature>
<comment type="caution">
    <text evidence="4">The sequence shown here is derived from an EMBL/GenBank/DDBJ whole genome shotgun (WGS) entry which is preliminary data.</text>
</comment>
<dbReference type="Proteomes" id="UP000532273">
    <property type="component" value="Unassembled WGS sequence"/>
</dbReference>
<evidence type="ECO:0000313" key="3">
    <source>
        <dbReference type="EMBL" id="GGG99253.1"/>
    </source>
</evidence>
<gene>
    <name evidence="3" type="ORF">GCM10007422_11980</name>
    <name evidence="4" type="ORF">GGQ60_001430</name>
</gene>
<dbReference type="InterPro" id="IPR029058">
    <property type="entry name" value="AB_hydrolase_fold"/>
</dbReference>
<evidence type="ECO:0000313" key="6">
    <source>
        <dbReference type="Proteomes" id="UP000642938"/>
    </source>
</evidence>
<sequence>MRYFAFIFLLFSVFACSAKGERVFKVTSDSVRFKSADGKIVFGGTLSKPVGKKSFPTLVMVSGTGKQDRNGTMAGHRIFEQMANYLAAQGIAMLRTDDRGVGTTTGVYETATTGDFATDALAAVAYLKSRKDIDPDKIGLMGHSEGGAAISIAAAESKAVKFLVSIAGLAMSGLDAQLKQNADLVAASALPDYDKKRSNEINAIMFKTAYRYANSDSLEMKLNEAYQQWKVKDDAYFKTLNIQFDHFRFPIYSYVQNSKGAWYRYFIRYDAEKTIRQVKVPILAINGDKDLMVAADDNLANWKKFASEGGNRKVTTVKIQGLNHLLLPCESCDNKEISKIQAGVSIAVLTLIKDWIYKTIR</sequence>
<feature type="signal peptide" evidence="1">
    <location>
        <begin position="1"/>
        <end position="18"/>
    </location>
</feature>
<evidence type="ECO:0000313" key="4">
    <source>
        <dbReference type="EMBL" id="MBB4107449.1"/>
    </source>
</evidence>
<dbReference type="Proteomes" id="UP000642938">
    <property type="component" value="Unassembled WGS sequence"/>
</dbReference>
<proteinExistence type="predicted"/>
<dbReference type="GO" id="GO:0052689">
    <property type="term" value="F:carboxylic ester hydrolase activity"/>
    <property type="evidence" value="ECO:0007669"/>
    <property type="project" value="TreeGrafter"/>
</dbReference>
<dbReference type="RefSeq" id="WP_183761469.1">
    <property type="nucleotide sequence ID" value="NZ_BMHZ01000001.1"/>
</dbReference>
<reference evidence="3" key="1">
    <citation type="journal article" date="2014" name="Int. J. Syst. Evol. Microbiol.">
        <title>Complete genome of a new Firmicutes species belonging to the dominant human colonic microbiota ('Ruminococcus bicirculans') reveals two chromosomes and a selective capacity to utilize plant glucans.</title>
        <authorList>
            <consortium name="NISC Comparative Sequencing Program"/>
            <person name="Wegmann U."/>
            <person name="Louis P."/>
            <person name="Goesmann A."/>
            <person name="Henrissat B."/>
            <person name="Duncan S.H."/>
            <person name="Flint H.J."/>
        </authorList>
    </citation>
    <scope>NUCLEOTIDE SEQUENCE</scope>
    <source>
        <strain evidence="3">CGMCC 1.15287</strain>
    </source>
</reference>
<dbReference type="Pfam" id="PF02129">
    <property type="entry name" value="Peptidase_S15"/>
    <property type="match status" value="1"/>
</dbReference>
<keyword evidence="1" id="KW-0732">Signal</keyword>